<proteinExistence type="predicted"/>
<accession>A0A4P9XNJ4</accession>
<dbReference type="FunFam" id="1.20.1560.10:FF:000013">
    <property type="entry name" value="ABC transporter C family member 2"/>
    <property type="match status" value="1"/>
</dbReference>
<dbReference type="Pfam" id="PF00664">
    <property type="entry name" value="ABC_membrane"/>
    <property type="match status" value="2"/>
</dbReference>
<dbReference type="InterPro" id="IPR003593">
    <property type="entry name" value="AAA+_ATPase"/>
</dbReference>
<feature type="transmembrane region" description="Helical" evidence="10">
    <location>
        <begin position="377"/>
        <end position="404"/>
    </location>
</feature>
<keyword evidence="6" id="KW-0067">ATP-binding</keyword>
<dbReference type="Proteomes" id="UP000271241">
    <property type="component" value="Unassembled WGS sequence"/>
</dbReference>
<dbReference type="EMBL" id="KZ992705">
    <property type="protein sequence ID" value="RKP07534.1"/>
    <property type="molecule type" value="Genomic_DNA"/>
</dbReference>
<feature type="transmembrane region" description="Helical" evidence="10">
    <location>
        <begin position="922"/>
        <end position="949"/>
    </location>
</feature>
<feature type="transmembrane region" description="Helical" evidence="10">
    <location>
        <begin position="837"/>
        <end position="856"/>
    </location>
</feature>
<feature type="transmembrane region" description="Helical" evidence="10">
    <location>
        <begin position="1049"/>
        <end position="1068"/>
    </location>
</feature>
<dbReference type="Pfam" id="PF00005">
    <property type="entry name" value="ABC_tran"/>
    <property type="match status" value="2"/>
</dbReference>
<evidence type="ECO:0000256" key="4">
    <source>
        <dbReference type="ARBA" id="ARBA00022737"/>
    </source>
</evidence>
<keyword evidence="3 10" id="KW-0812">Transmembrane</keyword>
<dbReference type="FunFam" id="3.40.50.300:FF:000997">
    <property type="entry name" value="Multidrug resistance-associated protein 1"/>
    <property type="match status" value="1"/>
</dbReference>
<dbReference type="Gene3D" id="1.20.1560.10">
    <property type="entry name" value="ABC transporter type 1, transmembrane domain"/>
    <property type="match status" value="2"/>
</dbReference>
<keyword evidence="5" id="KW-0547">Nucleotide-binding</keyword>
<protein>
    <submittedName>
        <fullName evidence="13">P-loop containing nucleoside triphosphate hydrolase protein</fullName>
    </submittedName>
</protein>
<dbReference type="InterPro" id="IPR050173">
    <property type="entry name" value="ABC_transporter_C-like"/>
</dbReference>
<evidence type="ECO:0000259" key="12">
    <source>
        <dbReference type="PROSITE" id="PS50929"/>
    </source>
</evidence>
<dbReference type="CDD" id="cd18604">
    <property type="entry name" value="ABC_6TM_VMR1_D2_like"/>
    <property type="match status" value="1"/>
</dbReference>
<dbReference type="Gene3D" id="3.40.50.300">
    <property type="entry name" value="P-loop containing nucleotide triphosphate hydrolases"/>
    <property type="match status" value="2"/>
</dbReference>
<dbReference type="InterPro" id="IPR027417">
    <property type="entry name" value="P-loop_NTPase"/>
</dbReference>
<evidence type="ECO:0000256" key="7">
    <source>
        <dbReference type="ARBA" id="ARBA00022989"/>
    </source>
</evidence>
<feature type="transmembrane region" description="Helical" evidence="10">
    <location>
        <begin position="295"/>
        <end position="313"/>
    </location>
</feature>
<evidence type="ECO:0000256" key="8">
    <source>
        <dbReference type="ARBA" id="ARBA00023136"/>
    </source>
</evidence>
<dbReference type="STRING" id="78915.A0A4P9XNJ4"/>
<dbReference type="CDD" id="cd18596">
    <property type="entry name" value="ABC_6TM_VMR1_D1_like"/>
    <property type="match status" value="1"/>
</dbReference>
<sequence>MFCTGADIFWRLTRHDHDLEHDEVRLAIARGICVVLALGGLLCLRGSAKGTATGRCVTLEASASIVERLSFAWLTPLLAVGYRRQLNDTDLWELVHEDKAAEVTQQFALCQRASLVRTLVATLRGEMLKQIIYGTIWAVLTYASPYLLGCILRYVDDETTSSHGQAWAYVFGMFASLVGASIALQQGHLTGKHIQTRCRAAISNLVFAKCMRRQAFVDLTQTSAKDDAAGGSAPPIDSDKAGEHGGTVPKEWDSGAVTNLLNVDSQNVGEAFSYTHLFFGSAVQVAVALTLLSYLIGWATAFGVMAMIPVYLLSKSVSRRFSIAIRRLMEAADRRLSIIGEMLHSMRIIKFFAWEPHFLALIAERREYELEQLWHRLLMFVEFIVITHSGSVIIMCAALGAYILLFDHTLTAPVAFTVLSVFGSLRSAVEQLPDMLYWAAQCRMSSQRIEAFLSLPELDRRSEVNEQATEDSDLLGCVDAEFRWSARTSTALSLDDTDNDSIVHHQAGFMLRDINVTFQPGALNVIAGSTGSGKTSLLMALLGEMPCIRGRILRPGRQSLAYAAQQAWLQNISIRDNILFGQAYDEARYRHVLHACALERDLEILDAGDHTQIGERGVTLSGGQKQRVALARAVYSPAQYLLLDDCLSAVDAHTARHIMEKCLLGPLMQGRTRILVTHHVDLCTRRAAMVLVVHAGRVVAQGLPSEILTAAETVLDNKDDELNTVAEDLAKDGLDEGFTQERNAAVPVMTTGIEDTPAALDAETSGRLVEEEEREEGGVKLGMYAAYLRAGGSYAHWAGILLVIVAMQMVAVGQIYWLRVWTNKSSDSALGETGHLVVYFLLSVALFFSIAIRHIVVVQATVRASRVLHQQLVESIMHATVRFFDKTPVGRIMNRFSKDFNSIDQELPISLGFIVVDALEQIALLAIVCAVMPTFIIGCIPLVFLYISIGAYFVNASRDLKRLESVAKSPFLSLLTESLSGVTTIRAFGATERFLSDSLAKIDAMHRPLYLLNVVTLWMSLQCEFLSAVISLVSSAFFVVNHNNVDAGLAGFLLSYAIMFFASTSWLLRSYGRNEMAMNGVERVMEYINTPREPPAIIEHCRPDTSWPHQGAIQVEDLSVRYATDQAPVISNLTFSVRPGERVGLVGRTGAGKSTLATAFFRFVEAADGRIIIDGVDISQIGLRDLRSRLTIIPQDPVLFSGTLRSNLDPLGMHNDEAIWNALRRCHLIGHDGTDERPAGLEHLDAPVAEYGANFSQGQRQLLAMARALLVDNRIILMDEATASVDFDTDARIQQTIREALGHVTLLCIAHRLRTVMDYDRILVLDAGRLIEYDTPAALIRRPHGLFRQLCEQSGELEALLNMVHCDQVTD</sequence>
<dbReference type="FunFam" id="3.40.50.300:FF:000565">
    <property type="entry name" value="ABC bile acid transporter"/>
    <property type="match status" value="1"/>
</dbReference>
<evidence type="ECO:0000256" key="9">
    <source>
        <dbReference type="SAM" id="MobiDB-lite"/>
    </source>
</evidence>
<feature type="domain" description="ABC transmembrane type-1" evidence="12">
    <location>
        <begin position="798"/>
        <end position="1072"/>
    </location>
</feature>
<dbReference type="PANTHER" id="PTHR24223:SF353">
    <property type="entry name" value="ABC TRANSPORTER ATP-BINDING PROTEIN_PERMEASE VMR1-RELATED"/>
    <property type="match status" value="1"/>
</dbReference>
<keyword evidence="8 10" id="KW-0472">Membrane</keyword>
<evidence type="ECO:0000313" key="13">
    <source>
        <dbReference type="EMBL" id="RKP07534.1"/>
    </source>
</evidence>
<dbReference type="SMART" id="SM00382">
    <property type="entry name" value="AAA"/>
    <property type="match status" value="2"/>
</dbReference>
<evidence type="ECO:0000256" key="1">
    <source>
        <dbReference type="ARBA" id="ARBA00004141"/>
    </source>
</evidence>
<dbReference type="CDD" id="cd03244">
    <property type="entry name" value="ABCC_MRP_domain2"/>
    <property type="match status" value="1"/>
</dbReference>
<evidence type="ECO:0000256" key="3">
    <source>
        <dbReference type="ARBA" id="ARBA00022692"/>
    </source>
</evidence>
<dbReference type="GO" id="GO:0016887">
    <property type="term" value="F:ATP hydrolysis activity"/>
    <property type="evidence" value="ECO:0007669"/>
    <property type="project" value="InterPro"/>
</dbReference>
<evidence type="ECO:0000313" key="14">
    <source>
        <dbReference type="Proteomes" id="UP000271241"/>
    </source>
</evidence>
<name>A0A4P9XNJ4_9FUNG</name>
<feature type="transmembrane region" description="Helical" evidence="10">
    <location>
        <begin position="166"/>
        <end position="184"/>
    </location>
</feature>
<feature type="domain" description="ABC transporter" evidence="11">
    <location>
        <begin position="492"/>
        <end position="720"/>
    </location>
</feature>
<dbReference type="PROSITE" id="PS00211">
    <property type="entry name" value="ABC_TRANSPORTER_1"/>
    <property type="match status" value="2"/>
</dbReference>
<keyword evidence="14" id="KW-1185">Reference proteome</keyword>
<dbReference type="PROSITE" id="PS50893">
    <property type="entry name" value="ABC_TRANSPORTER_2"/>
    <property type="match status" value="2"/>
</dbReference>
<reference evidence="14" key="1">
    <citation type="journal article" date="2018" name="Nat. Microbiol.">
        <title>Leveraging single-cell genomics to expand the fungal tree of life.</title>
        <authorList>
            <person name="Ahrendt S.R."/>
            <person name="Quandt C.A."/>
            <person name="Ciobanu D."/>
            <person name="Clum A."/>
            <person name="Salamov A."/>
            <person name="Andreopoulos B."/>
            <person name="Cheng J.F."/>
            <person name="Woyke T."/>
            <person name="Pelin A."/>
            <person name="Henrissat B."/>
            <person name="Reynolds N.K."/>
            <person name="Benny G.L."/>
            <person name="Smith M.E."/>
            <person name="James T.Y."/>
            <person name="Grigoriev I.V."/>
        </authorList>
    </citation>
    <scope>NUCLEOTIDE SEQUENCE [LARGE SCALE GENOMIC DNA]</scope>
    <source>
        <strain evidence="14">RSA 1356</strain>
    </source>
</reference>
<dbReference type="CDD" id="cd03250">
    <property type="entry name" value="ABCC_MRP_domain1"/>
    <property type="match status" value="1"/>
</dbReference>
<keyword evidence="2" id="KW-0813">Transport</keyword>
<comment type="subcellular location">
    <subcellularLocation>
        <location evidence="1">Membrane</location>
        <topology evidence="1">Multi-pass membrane protein</topology>
    </subcellularLocation>
</comment>
<evidence type="ECO:0000256" key="6">
    <source>
        <dbReference type="ARBA" id="ARBA00022840"/>
    </source>
</evidence>
<feature type="transmembrane region" description="Helical" evidence="10">
    <location>
        <begin position="131"/>
        <end position="154"/>
    </location>
</feature>
<evidence type="ECO:0000256" key="5">
    <source>
        <dbReference type="ARBA" id="ARBA00022741"/>
    </source>
</evidence>
<dbReference type="GO" id="GO:0140359">
    <property type="term" value="F:ABC-type transporter activity"/>
    <property type="evidence" value="ECO:0007669"/>
    <property type="project" value="InterPro"/>
</dbReference>
<dbReference type="SUPFAM" id="SSF52540">
    <property type="entry name" value="P-loop containing nucleoside triphosphate hydrolases"/>
    <property type="match status" value="2"/>
</dbReference>
<dbReference type="PROSITE" id="PS50929">
    <property type="entry name" value="ABC_TM1F"/>
    <property type="match status" value="2"/>
</dbReference>
<dbReference type="GO" id="GO:0016020">
    <property type="term" value="C:membrane"/>
    <property type="evidence" value="ECO:0007669"/>
    <property type="project" value="UniProtKB-SubCell"/>
</dbReference>
<feature type="transmembrane region" description="Helical" evidence="10">
    <location>
        <begin position="794"/>
        <end position="817"/>
    </location>
</feature>
<dbReference type="InterPro" id="IPR011527">
    <property type="entry name" value="ABC1_TM_dom"/>
</dbReference>
<dbReference type="InterPro" id="IPR003439">
    <property type="entry name" value="ABC_transporter-like_ATP-bd"/>
</dbReference>
<evidence type="ECO:0000256" key="2">
    <source>
        <dbReference type="ARBA" id="ARBA00022448"/>
    </source>
</evidence>
<dbReference type="GO" id="GO:0005524">
    <property type="term" value="F:ATP binding"/>
    <property type="evidence" value="ECO:0007669"/>
    <property type="project" value="UniProtKB-KW"/>
</dbReference>
<feature type="transmembrane region" description="Helical" evidence="10">
    <location>
        <begin position="1010"/>
        <end position="1037"/>
    </location>
</feature>
<keyword evidence="4" id="KW-0677">Repeat</keyword>
<evidence type="ECO:0000256" key="10">
    <source>
        <dbReference type="SAM" id="Phobius"/>
    </source>
</evidence>
<dbReference type="PANTHER" id="PTHR24223">
    <property type="entry name" value="ATP-BINDING CASSETTE SUB-FAMILY C"/>
    <property type="match status" value="1"/>
</dbReference>
<organism evidence="13 14">
    <name type="scientific">Thamnocephalis sphaerospora</name>
    <dbReference type="NCBI Taxonomy" id="78915"/>
    <lineage>
        <taxon>Eukaryota</taxon>
        <taxon>Fungi</taxon>
        <taxon>Fungi incertae sedis</taxon>
        <taxon>Zoopagomycota</taxon>
        <taxon>Zoopagomycotina</taxon>
        <taxon>Zoopagomycetes</taxon>
        <taxon>Zoopagales</taxon>
        <taxon>Sigmoideomycetaceae</taxon>
        <taxon>Thamnocephalis</taxon>
    </lineage>
</organism>
<gene>
    <name evidence="13" type="ORF">THASP1DRAFT_16909</name>
</gene>
<feature type="domain" description="ABC transmembrane type-1" evidence="12">
    <location>
        <begin position="131"/>
        <end position="436"/>
    </location>
</feature>
<keyword evidence="7 10" id="KW-1133">Transmembrane helix</keyword>
<keyword evidence="13" id="KW-0378">Hydrolase</keyword>
<dbReference type="OrthoDB" id="6500128at2759"/>
<feature type="region of interest" description="Disordered" evidence="9">
    <location>
        <begin position="225"/>
        <end position="248"/>
    </location>
</feature>
<dbReference type="InterPro" id="IPR017871">
    <property type="entry name" value="ABC_transporter-like_CS"/>
</dbReference>
<evidence type="ECO:0000259" key="11">
    <source>
        <dbReference type="PROSITE" id="PS50893"/>
    </source>
</evidence>
<feature type="domain" description="ABC transporter" evidence="11">
    <location>
        <begin position="1113"/>
        <end position="1352"/>
    </location>
</feature>
<feature type="transmembrane region" description="Helical" evidence="10">
    <location>
        <begin position="24"/>
        <end position="44"/>
    </location>
</feature>
<dbReference type="InterPro" id="IPR036640">
    <property type="entry name" value="ABC1_TM_sf"/>
</dbReference>
<dbReference type="SUPFAM" id="SSF90123">
    <property type="entry name" value="ABC transporter transmembrane region"/>
    <property type="match status" value="2"/>
</dbReference>